<dbReference type="GO" id="GO:0003677">
    <property type="term" value="F:DNA binding"/>
    <property type="evidence" value="ECO:0007669"/>
    <property type="project" value="InterPro"/>
</dbReference>
<dbReference type="SUPFAM" id="SSF53335">
    <property type="entry name" value="S-adenosyl-L-methionine-dependent methyltransferases"/>
    <property type="match status" value="1"/>
</dbReference>
<dbReference type="STRING" id="1235794.C811_01507"/>
<evidence type="ECO:0000313" key="4">
    <source>
        <dbReference type="EMBL" id="EOS51089.1"/>
    </source>
</evidence>
<sequence>MREGYEARRQSYEEMRNYHRCDPEHSNVWRINTLSGSDRIHICQKPDGILARIIRVSCRPGGVVLDPFMGSGSTGVACAHEKRSFIGIERDDRYFQPATDAIQRAYNQGVLDLWQ</sequence>
<gene>
    <name evidence="4" type="ORF">C811_01507</name>
</gene>
<keyword evidence="5" id="KW-1185">Reference proteome</keyword>
<name>R9KX02_9ACTN</name>
<dbReference type="InterPro" id="IPR001091">
    <property type="entry name" value="RM_Methyltransferase"/>
</dbReference>
<keyword evidence="2" id="KW-0808">Transferase</keyword>
<proteinExistence type="predicted"/>
<evidence type="ECO:0000313" key="5">
    <source>
        <dbReference type="Proteomes" id="UP000014204"/>
    </source>
</evidence>
<keyword evidence="1" id="KW-0489">Methyltransferase</keyword>
<organism evidence="4 5">
    <name type="scientific">Adlercreutzia caecimuris B7</name>
    <dbReference type="NCBI Taxonomy" id="1235794"/>
    <lineage>
        <taxon>Bacteria</taxon>
        <taxon>Bacillati</taxon>
        <taxon>Actinomycetota</taxon>
        <taxon>Coriobacteriia</taxon>
        <taxon>Eggerthellales</taxon>
        <taxon>Eggerthellaceae</taxon>
        <taxon>Adlercreutzia</taxon>
    </lineage>
</organism>
<dbReference type="InterPro" id="IPR029063">
    <property type="entry name" value="SAM-dependent_MTases_sf"/>
</dbReference>
<reference evidence="4 5" key="1">
    <citation type="submission" date="2013-04" db="EMBL/GenBank/DDBJ databases">
        <title>The Genome Sequence of Enterorhabdus caecimuris B7.</title>
        <authorList>
            <consortium name="The Broad Institute Genomics Platform"/>
            <consortium name="The Broad Institute Genome Sequencing Center for Infectious Disease"/>
            <person name="Earl A."/>
            <person name="Xavier R."/>
            <person name="Elson C."/>
            <person name="Duck W."/>
            <person name="Walker B."/>
            <person name="Young S."/>
            <person name="Zeng Q."/>
            <person name="Gargeya S."/>
            <person name="Fitzgerald M."/>
            <person name="Haas B."/>
            <person name="Abouelleil A."/>
            <person name="Allen A.W."/>
            <person name="Alvarado L."/>
            <person name="Arachchi H.M."/>
            <person name="Berlin A.M."/>
            <person name="Chapman S.B."/>
            <person name="Gainer-Dewar J."/>
            <person name="Goldberg J."/>
            <person name="Griggs A."/>
            <person name="Gujja S."/>
            <person name="Hansen M."/>
            <person name="Howarth C."/>
            <person name="Imamovic A."/>
            <person name="Ireland A."/>
            <person name="Larimer J."/>
            <person name="McCowan C."/>
            <person name="Murphy C."/>
            <person name="Pearson M."/>
            <person name="Poon T.W."/>
            <person name="Priest M."/>
            <person name="Roberts A."/>
            <person name="Saif S."/>
            <person name="Shea T."/>
            <person name="Sisk P."/>
            <person name="Sykes S."/>
            <person name="Wortman J."/>
            <person name="Nusbaum C."/>
            <person name="Birren B."/>
        </authorList>
    </citation>
    <scope>NUCLEOTIDE SEQUENCE [LARGE SCALE GENOMIC DNA]</scope>
    <source>
        <strain evidence="4 5">B7</strain>
    </source>
</reference>
<dbReference type="Gene3D" id="3.40.50.150">
    <property type="entry name" value="Vaccinia Virus protein VP39"/>
    <property type="match status" value="1"/>
</dbReference>
<dbReference type="Proteomes" id="UP000014204">
    <property type="component" value="Unassembled WGS sequence"/>
</dbReference>
<feature type="domain" description="DNA methylase N-4/N-6" evidence="3">
    <location>
        <begin position="13"/>
        <end position="97"/>
    </location>
</feature>
<dbReference type="InterPro" id="IPR002941">
    <property type="entry name" value="DNA_methylase_N4/N6"/>
</dbReference>
<dbReference type="eggNOG" id="COG2189">
    <property type="taxonomic scope" value="Bacteria"/>
</dbReference>
<protein>
    <recommendedName>
        <fullName evidence="3">DNA methylase N-4/N-6 domain-containing protein</fullName>
    </recommendedName>
</protein>
<dbReference type="GO" id="GO:0009007">
    <property type="term" value="F:site-specific DNA-methyltransferase (adenine-specific) activity"/>
    <property type="evidence" value="ECO:0007669"/>
    <property type="project" value="TreeGrafter"/>
</dbReference>
<dbReference type="HOGENOM" id="CLU_162747_2_0_11"/>
<accession>R9KX02</accession>
<evidence type="ECO:0000256" key="1">
    <source>
        <dbReference type="ARBA" id="ARBA00022603"/>
    </source>
</evidence>
<dbReference type="PRINTS" id="PR00508">
    <property type="entry name" value="S21N4MTFRASE"/>
</dbReference>
<dbReference type="PANTHER" id="PTHR13370">
    <property type="entry name" value="RNA METHYLASE-RELATED"/>
    <property type="match status" value="1"/>
</dbReference>
<dbReference type="GO" id="GO:0005737">
    <property type="term" value="C:cytoplasm"/>
    <property type="evidence" value="ECO:0007669"/>
    <property type="project" value="TreeGrafter"/>
</dbReference>
<dbReference type="GO" id="GO:0008170">
    <property type="term" value="F:N-methyltransferase activity"/>
    <property type="evidence" value="ECO:0007669"/>
    <property type="project" value="InterPro"/>
</dbReference>
<comment type="caution">
    <text evidence="4">The sequence shown here is derived from an EMBL/GenBank/DDBJ whole genome shotgun (WGS) entry which is preliminary data.</text>
</comment>
<dbReference type="GO" id="GO:0032259">
    <property type="term" value="P:methylation"/>
    <property type="evidence" value="ECO:0007669"/>
    <property type="project" value="UniProtKB-KW"/>
</dbReference>
<dbReference type="PANTHER" id="PTHR13370:SF3">
    <property type="entry name" value="TRNA (GUANINE(10)-N2)-METHYLTRANSFERASE HOMOLOG"/>
    <property type="match status" value="1"/>
</dbReference>
<evidence type="ECO:0000256" key="2">
    <source>
        <dbReference type="ARBA" id="ARBA00022679"/>
    </source>
</evidence>
<evidence type="ECO:0000259" key="3">
    <source>
        <dbReference type="Pfam" id="PF01555"/>
    </source>
</evidence>
<dbReference type="AlphaFoldDB" id="R9KX02"/>
<dbReference type="EMBL" id="ASSY01000008">
    <property type="protein sequence ID" value="EOS51089.1"/>
    <property type="molecule type" value="Genomic_DNA"/>
</dbReference>
<dbReference type="Pfam" id="PF01555">
    <property type="entry name" value="N6_N4_Mtase"/>
    <property type="match status" value="1"/>
</dbReference>